<feature type="transmembrane region" description="Helical" evidence="6">
    <location>
        <begin position="125"/>
        <end position="142"/>
    </location>
</feature>
<evidence type="ECO:0000256" key="6">
    <source>
        <dbReference type="SAM" id="Phobius"/>
    </source>
</evidence>
<comment type="caution">
    <text evidence="7">The sequence shown here is derived from an EMBL/GenBank/DDBJ whole genome shotgun (WGS) entry which is preliminary data.</text>
</comment>
<dbReference type="EMBL" id="BSUK01000001">
    <property type="protein sequence ID" value="GMA23695.1"/>
    <property type="molecule type" value="Genomic_DNA"/>
</dbReference>
<feature type="transmembrane region" description="Helical" evidence="6">
    <location>
        <begin position="413"/>
        <end position="431"/>
    </location>
</feature>
<evidence type="ECO:0000256" key="2">
    <source>
        <dbReference type="ARBA" id="ARBA00022475"/>
    </source>
</evidence>
<dbReference type="SUPFAM" id="SSF103473">
    <property type="entry name" value="MFS general substrate transporter"/>
    <property type="match status" value="1"/>
</dbReference>
<feature type="transmembrane region" description="Helical" evidence="6">
    <location>
        <begin position="99"/>
        <end position="119"/>
    </location>
</feature>
<dbReference type="Gene3D" id="1.20.1250.20">
    <property type="entry name" value="MFS general substrate transporter like domains"/>
    <property type="match status" value="1"/>
</dbReference>
<dbReference type="CDD" id="cd06173">
    <property type="entry name" value="MFS_MefA_like"/>
    <property type="match status" value="1"/>
</dbReference>
<evidence type="ECO:0000256" key="5">
    <source>
        <dbReference type="ARBA" id="ARBA00023136"/>
    </source>
</evidence>
<comment type="subcellular location">
    <subcellularLocation>
        <location evidence="1">Cell membrane</location>
        <topology evidence="1">Multi-pass membrane protein</topology>
    </subcellularLocation>
</comment>
<keyword evidence="3 6" id="KW-0812">Transmembrane</keyword>
<evidence type="ECO:0000256" key="1">
    <source>
        <dbReference type="ARBA" id="ARBA00004651"/>
    </source>
</evidence>
<dbReference type="Proteomes" id="UP001157091">
    <property type="component" value="Unassembled WGS sequence"/>
</dbReference>
<feature type="transmembrane region" description="Helical" evidence="6">
    <location>
        <begin position="195"/>
        <end position="216"/>
    </location>
</feature>
<feature type="transmembrane region" description="Helical" evidence="6">
    <location>
        <begin position="258"/>
        <end position="277"/>
    </location>
</feature>
<keyword evidence="8" id="KW-1185">Reference proteome</keyword>
<dbReference type="InterPro" id="IPR036259">
    <property type="entry name" value="MFS_trans_sf"/>
</dbReference>
<feature type="transmembrane region" description="Helical" evidence="6">
    <location>
        <begin position="163"/>
        <end position="183"/>
    </location>
</feature>
<name>A0ABQ6HYY0_9MICO</name>
<feature type="transmembrane region" description="Helical" evidence="6">
    <location>
        <begin position="384"/>
        <end position="407"/>
    </location>
</feature>
<evidence type="ECO:0000313" key="7">
    <source>
        <dbReference type="EMBL" id="GMA23695.1"/>
    </source>
</evidence>
<accession>A0ABQ6HYY0</accession>
<reference evidence="8" key="1">
    <citation type="journal article" date="2019" name="Int. J. Syst. Evol. Microbiol.">
        <title>The Global Catalogue of Microorganisms (GCM) 10K type strain sequencing project: providing services to taxonomists for standard genome sequencing and annotation.</title>
        <authorList>
            <consortium name="The Broad Institute Genomics Platform"/>
            <consortium name="The Broad Institute Genome Sequencing Center for Infectious Disease"/>
            <person name="Wu L."/>
            <person name="Ma J."/>
        </authorList>
    </citation>
    <scope>NUCLEOTIDE SEQUENCE [LARGE SCALE GENOMIC DNA]</scope>
    <source>
        <strain evidence="8">NBRC 106348</strain>
    </source>
</reference>
<keyword evidence="5 6" id="KW-0472">Membrane</keyword>
<dbReference type="Pfam" id="PF07690">
    <property type="entry name" value="MFS_1"/>
    <property type="match status" value="1"/>
</dbReference>
<feature type="transmembrane region" description="Helical" evidence="6">
    <location>
        <begin position="327"/>
        <end position="347"/>
    </location>
</feature>
<organism evidence="7 8">
    <name type="scientific">Luteimicrobium album</name>
    <dbReference type="NCBI Taxonomy" id="1054550"/>
    <lineage>
        <taxon>Bacteria</taxon>
        <taxon>Bacillati</taxon>
        <taxon>Actinomycetota</taxon>
        <taxon>Actinomycetes</taxon>
        <taxon>Micrococcales</taxon>
        <taxon>Luteimicrobium</taxon>
    </lineage>
</organism>
<feature type="transmembrane region" description="Helical" evidence="6">
    <location>
        <begin position="297"/>
        <end position="315"/>
    </location>
</feature>
<keyword evidence="2" id="KW-1003">Cell membrane</keyword>
<sequence length="454" mass="47296">MVPDEPPTDTAKSTVLTDLRDLGRLDGFRKLMAARLTSQLGDGMFQVGLASLFFFSATTSPKGVTATQVAAAFAVMLLPFTIVGPWAGVFLDRWRRRQVLVYGNLVRLVLAVALTAVMASSGVNVAVYVLALTALSVNRFLLSAFSASLPHVVPRSHLLTANALVPTLGSIAAGVGGAVGFVTRLALPDGRAQDAGALAFAALAFATASLLATRFARSDLGPEVLRSRDELRTELARTGRDLADGARYLLARRTPAQGLGIVFGTRFLYGMVFIAWLLQCRNLLSDPSDVDGGAVKFASVLGATGLGFGLAVVLTPTLSRYTGPQRWIVLCLSLAAVAQGITVHVALPTILVASALLGLAAQGAKIAVDTIVQRDVDDAFRGRAFSLYDVLYNAGFVGSAALAAATLPDDGDAPGVLVAMAAAYVVLAVVLGRWGARTASPVDPSAWGTRADTA</sequence>
<dbReference type="RefSeq" id="WP_284292655.1">
    <property type="nucleotide sequence ID" value="NZ_BSUK01000001.1"/>
</dbReference>
<evidence type="ECO:0000256" key="3">
    <source>
        <dbReference type="ARBA" id="ARBA00022692"/>
    </source>
</evidence>
<dbReference type="InterPro" id="IPR011701">
    <property type="entry name" value="MFS"/>
</dbReference>
<feature type="transmembrane region" description="Helical" evidence="6">
    <location>
        <begin position="69"/>
        <end position="87"/>
    </location>
</feature>
<evidence type="ECO:0000256" key="4">
    <source>
        <dbReference type="ARBA" id="ARBA00022989"/>
    </source>
</evidence>
<feature type="transmembrane region" description="Helical" evidence="6">
    <location>
        <begin position="353"/>
        <end position="372"/>
    </location>
</feature>
<proteinExistence type="predicted"/>
<dbReference type="PANTHER" id="PTHR23513">
    <property type="entry name" value="INTEGRAL MEMBRANE EFFLUX PROTEIN-RELATED"/>
    <property type="match status" value="1"/>
</dbReference>
<protein>
    <submittedName>
        <fullName evidence="7">MFS transporter</fullName>
    </submittedName>
</protein>
<gene>
    <name evidence="7" type="ORF">GCM10025864_14540</name>
</gene>
<dbReference type="PANTHER" id="PTHR23513:SF17">
    <property type="entry name" value="MEMBRANE PROTEIN"/>
    <property type="match status" value="1"/>
</dbReference>
<evidence type="ECO:0000313" key="8">
    <source>
        <dbReference type="Proteomes" id="UP001157091"/>
    </source>
</evidence>
<keyword evidence="4 6" id="KW-1133">Transmembrane helix</keyword>